<dbReference type="RefSeq" id="WP_369339101.1">
    <property type="nucleotide sequence ID" value="NZ_JBFYGN010000015.1"/>
</dbReference>
<dbReference type="PROSITE" id="PS50931">
    <property type="entry name" value="HTH_LYSR"/>
    <property type="match status" value="1"/>
</dbReference>
<protein>
    <submittedName>
        <fullName evidence="6">LysR substrate-binding domain-containing protein</fullName>
    </submittedName>
</protein>
<dbReference type="Pfam" id="PF03466">
    <property type="entry name" value="LysR_substrate"/>
    <property type="match status" value="1"/>
</dbReference>
<organism evidence="6 7">
    <name type="scientific">Comamonas guangdongensis</name>
    <dbReference type="NCBI Taxonomy" id="510515"/>
    <lineage>
        <taxon>Bacteria</taxon>
        <taxon>Pseudomonadati</taxon>
        <taxon>Pseudomonadota</taxon>
        <taxon>Betaproteobacteria</taxon>
        <taxon>Burkholderiales</taxon>
        <taxon>Comamonadaceae</taxon>
        <taxon>Comamonas</taxon>
    </lineage>
</organism>
<dbReference type="InterPro" id="IPR005119">
    <property type="entry name" value="LysR_subst-bd"/>
</dbReference>
<evidence type="ECO:0000256" key="4">
    <source>
        <dbReference type="ARBA" id="ARBA00023163"/>
    </source>
</evidence>
<sequence length="327" mass="36626">MDIRQLKYFVAVANTRNFTRASEQLHIAQPPLSRQIQLLEEELGVELLLRNSRPLRLTEAGRVFYEQALQIINRVDQLKTATRQIGLQQKQTLSIGFVASTLYGGLPVLVRQLRHHYPEVDIQLVELTSIQQLAALKSGRIDIGFGRIRSNEPSVVRTVLREERLVLAIPPGSPLAADTGRISLKELNGQKLIVYPKEPRPSFADHVLSLLNDQAIHPSEVHEVREIQTALGLVAAESGLCLIPASARLRNDLHYRLVDDPGATSPIILTHRLNDNAWYIDAFKQLVADMYSEKPAWLDVDNSFFPATDFATAKPSAPASRKKKSTR</sequence>
<dbReference type="SUPFAM" id="SSF46785">
    <property type="entry name" value="Winged helix' DNA-binding domain"/>
    <property type="match status" value="1"/>
</dbReference>
<dbReference type="Gene3D" id="1.10.10.10">
    <property type="entry name" value="Winged helix-like DNA-binding domain superfamily/Winged helix DNA-binding domain"/>
    <property type="match status" value="1"/>
</dbReference>
<dbReference type="PANTHER" id="PTHR30346:SF17">
    <property type="entry name" value="LYSR FAMILY TRANSCRIPTIONAL REGULATOR"/>
    <property type="match status" value="1"/>
</dbReference>
<dbReference type="CDD" id="cd08445">
    <property type="entry name" value="PBP2_BenM_CatM_CatR"/>
    <property type="match status" value="1"/>
</dbReference>
<dbReference type="SUPFAM" id="SSF53850">
    <property type="entry name" value="Periplasmic binding protein-like II"/>
    <property type="match status" value="1"/>
</dbReference>
<dbReference type="InterPro" id="IPR036390">
    <property type="entry name" value="WH_DNA-bd_sf"/>
</dbReference>
<evidence type="ECO:0000313" key="6">
    <source>
        <dbReference type="EMBL" id="MEX8193906.1"/>
    </source>
</evidence>
<gene>
    <name evidence="6" type="ORF">AB6724_13770</name>
</gene>
<evidence type="ECO:0000256" key="1">
    <source>
        <dbReference type="ARBA" id="ARBA00009437"/>
    </source>
</evidence>
<comment type="caution">
    <text evidence="6">The sequence shown here is derived from an EMBL/GenBank/DDBJ whole genome shotgun (WGS) entry which is preliminary data.</text>
</comment>
<proteinExistence type="inferred from homology"/>
<evidence type="ECO:0000256" key="2">
    <source>
        <dbReference type="ARBA" id="ARBA00023015"/>
    </source>
</evidence>
<reference evidence="6 7" key="1">
    <citation type="journal article" date="2013" name="Int. J. Syst. Evol. Microbiol.">
        <title>Comamonas guangdongensis sp. nov., isolated from subterranean forest sediment, and emended description of the genus Comamonas.</title>
        <authorList>
            <person name="Zhang J."/>
            <person name="Wang Y."/>
            <person name="Zhou S."/>
            <person name="Wu C."/>
            <person name="He J."/>
            <person name="Li F."/>
        </authorList>
    </citation>
    <scope>NUCLEOTIDE SEQUENCE [LARGE SCALE GENOMIC DNA]</scope>
    <source>
        <strain evidence="6 7">CCTCC AB2011133</strain>
    </source>
</reference>
<feature type="domain" description="HTH lysR-type" evidence="5">
    <location>
        <begin position="1"/>
        <end position="58"/>
    </location>
</feature>
<keyword evidence="3" id="KW-0238">DNA-binding</keyword>
<dbReference type="Pfam" id="PF00126">
    <property type="entry name" value="HTH_1"/>
    <property type="match status" value="1"/>
</dbReference>
<dbReference type="InterPro" id="IPR000847">
    <property type="entry name" value="LysR_HTH_N"/>
</dbReference>
<dbReference type="Gene3D" id="3.40.190.10">
    <property type="entry name" value="Periplasmic binding protein-like II"/>
    <property type="match status" value="2"/>
</dbReference>
<comment type="similarity">
    <text evidence="1">Belongs to the LysR transcriptional regulatory family.</text>
</comment>
<evidence type="ECO:0000313" key="7">
    <source>
        <dbReference type="Proteomes" id="UP001561046"/>
    </source>
</evidence>
<evidence type="ECO:0000259" key="5">
    <source>
        <dbReference type="PROSITE" id="PS50931"/>
    </source>
</evidence>
<dbReference type="Proteomes" id="UP001561046">
    <property type="component" value="Unassembled WGS sequence"/>
</dbReference>
<keyword evidence="7" id="KW-1185">Reference proteome</keyword>
<dbReference type="PANTHER" id="PTHR30346">
    <property type="entry name" value="TRANSCRIPTIONAL DUAL REGULATOR HCAR-RELATED"/>
    <property type="match status" value="1"/>
</dbReference>
<keyword evidence="2" id="KW-0805">Transcription regulation</keyword>
<evidence type="ECO:0000256" key="3">
    <source>
        <dbReference type="ARBA" id="ARBA00023125"/>
    </source>
</evidence>
<dbReference type="EMBL" id="JBFYGN010000015">
    <property type="protein sequence ID" value="MEX8193906.1"/>
    <property type="molecule type" value="Genomic_DNA"/>
</dbReference>
<dbReference type="InterPro" id="IPR036388">
    <property type="entry name" value="WH-like_DNA-bd_sf"/>
</dbReference>
<name>A0ABV3ZWC1_9BURK</name>
<accession>A0ABV3ZWC1</accession>
<dbReference type="PRINTS" id="PR00039">
    <property type="entry name" value="HTHLYSR"/>
</dbReference>
<keyword evidence="4" id="KW-0804">Transcription</keyword>